<dbReference type="EMBL" id="WJXW01000012">
    <property type="protein sequence ID" value="KAF9731395.1"/>
    <property type="molecule type" value="Genomic_DNA"/>
</dbReference>
<dbReference type="OrthoDB" id="202537at2759"/>
<dbReference type="Gene3D" id="2.60.120.560">
    <property type="entry name" value="Exo-inulinase, domain 1"/>
    <property type="match status" value="1"/>
</dbReference>
<dbReference type="AlphaFoldDB" id="A0A9P6KLZ7"/>
<evidence type="ECO:0000256" key="1">
    <source>
        <dbReference type="SAM" id="SignalP"/>
    </source>
</evidence>
<comment type="caution">
    <text evidence="2">The sequence shown here is derived from an EMBL/GenBank/DDBJ whole genome shotgun (WGS) entry which is preliminary data.</text>
</comment>
<feature type="chain" id="PRO_5040262111" evidence="1">
    <location>
        <begin position="21"/>
        <end position="126"/>
    </location>
</feature>
<sequence length="126" mass="14021">MLRTLSLLSFLLSTLHGSNAQNTSTLPDVLDAETIASLGNNSLFTRWRPISHFSAPAGWMNVRSRTDSTGFGIYVDDGNNTHTEVPEFISWVGTANVFPERPLNSSSQLVFDTAEQTNNYTWWPGR</sequence>
<organism evidence="2 3">
    <name type="scientific">Paraphaeosphaeria minitans</name>
    <dbReference type="NCBI Taxonomy" id="565426"/>
    <lineage>
        <taxon>Eukaryota</taxon>
        <taxon>Fungi</taxon>
        <taxon>Dikarya</taxon>
        <taxon>Ascomycota</taxon>
        <taxon>Pezizomycotina</taxon>
        <taxon>Dothideomycetes</taxon>
        <taxon>Pleosporomycetidae</taxon>
        <taxon>Pleosporales</taxon>
        <taxon>Massarineae</taxon>
        <taxon>Didymosphaeriaceae</taxon>
        <taxon>Paraphaeosphaeria</taxon>
    </lineage>
</organism>
<name>A0A9P6KLZ7_9PLEO</name>
<accession>A0A9P6KLZ7</accession>
<keyword evidence="3" id="KW-1185">Reference proteome</keyword>
<evidence type="ECO:0000313" key="2">
    <source>
        <dbReference type="EMBL" id="KAF9731395.1"/>
    </source>
</evidence>
<reference evidence="2" key="1">
    <citation type="journal article" date="2020" name="Mol. Plant Microbe Interact.">
        <title>Genome Sequence of the Biocontrol Agent Coniothyrium minitans strain Conio (IMI 134523).</title>
        <authorList>
            <person name="Patel D."/>
            <person name="Shittu T.A."/>
            <person name="Baroncelli R."/>
            <person name="Muthumeenakshi S."/>
            <person name="Osborne T.H."/>
            <person name="Janganan T.K."/>
            <person name="Sreenivasaprasad S."/>
        </authorList>
    </citation>
    <scope>NUCLEOTIDE SEQUENCE</scope>
    <source>
        <strain evidence="2">Conio</strain>
    </source>
</reference>
<dbReference type="Proteomes" id="UP000756921">
    <property type="component" value="Unassembled WGS sequence"/>
</dbReference>
<protein>
    <submittedName>
        <fullName evidence="2">Uncharacterized protein</fullName>
    </submittedName>
</protein>
<feature type="signal peptide" evidence="1">
    <location>
        <begin position="1"/>
        <end position="20"/>
    </location>
</feature>
<gene>
    <name evidence="2" type="ORF">PMIN01_10412</name>
</gene>
<keyword evidence="1" id="KW-0732">Signal</keyword>
<proteinExistence type="predicted"/>
<evidence type="ECO:0000313" key="3">
    <source>
        <dbReference type="Proteomes" id="UP000756921"/>
    </source>
</evidence>